<dbReference type="InterPro" id="IPR036152">
    <property type="entry name" value="Asp/glu_Ase-like_sf"/>
</dbReference>
<evidence type="ECO:0000259" key="9">
    <source>
        <dbReference type="Pfam" id="PF00710"/>
    </source>
</evidence>
<dbReference type="Pfam" id="PF17763">
    <property type="entry name" value="Asparaginase_C"/>
    <property type="match status" value="1"/>
</dbReference>
<keyword evidence="4 6" id="KW-0040">ANK repeat</keyword>
<dbReference type="InterPro" id="IPR041725">
    <property type="entry name" value="L-asparaginase_I"/>
</dbReference>
<keyword evidence="12" id="KW-1185">Reference proteome</keyword>
<dbReference type="Gene3D" id="3.40.50.40">
    <property type="match status" value="1"/>
</dbReference>
<evidence type="ECO:0000259" key="10">
    <source>
        <dbReference type="Pfam" id="PF17763"/>
    </source>
</evidence>
<proteinExistence type="inferred from homology"/>
<dbReference type="GO" id="GO:0004067">
    <property type="term" value="F:asparaginase activity"/>
    <property type="evidence" value="ECO:0007669"/>
    <property type="project" value="UniProtKB-UniRule"/>
</dbReference>
<feature type="region of interest" description="Disordered" evidence="8">
    <location>
        <begin position="747"/>
        <end position="790"/>
    </location>
</feature>
<dbReference type="SMART" id="SM00870">
    <property type="entry name" value="Asparaginase"/>
    <property type="match status" value="1"/>
</dbReference>
<evidence type="ECO:0000313" key="11">
    <source>
        <dbReference type="EMBL" id="CAG8542003.1"/>
    </source>
</evidence>
<keyword evidence="3" id="KW-0378">Hydrolase</keyword>
<evidence type="ECO:0000256" key="1">
    <source>
        <dbReference type="ARBA" id="ARBA00012920"/>
    </source>
</evidence>
<dbReference type="InterPro" id="IPR002110">
    <property type="entry name" value="Ankyrin_rpt"/>
</dbReference>
<protein>
    <recommendedName>
        <fullName evidence="1">asparaginase</fullName>
        <ecNumber evidence="1">3.5.1.1</ecNumber>
    </recommendedName>
</protein>
<dbReference type="SUPFAM" id="SSF48403">
    <property type="entry name" value="Ankyrin repeat"/>
    <property type="match status" value="1"/>
</dbReference>
<name>A0A9N9AW25_9GLOM</name>
<comment type="similarity">
    <text evidence="5">In the N-terminal section; belongs to the asparaginase 1 family.</text>
</comment>
<dbReference type="EMBL" id="CAJVPL010000941">
    <property type="protein sequence ID" value="CAG8542003.1"/>
    <property type="molecule type" value="Genomic_DNA"/>
</dbReference>
<dbReference type="PROSITE" id="PS00917">
    <property type="entry name" value="ASN_GLN_ASE_2"/>
    <property type="match status" value="1"/>
</dbReference>
<dbReference type="PIRSF" id="PIRSF001220">
    <property type="entry name" value="L-ASNase_gatD"/>
    <property type="match status" value="1"/>
</dbReference>
<feature type="repeat" description="ANK" evidence="6">
    <location>
        <begin position="560"/>
        <end position="592"/>
    </location>
</feature>
<evidence type="ECO:0000256" key="5">
    <source>
        <dbReference type="ARBA" id="ARBA00061199"/>
    </source>
</evidence>
<gene>
    <name evidence="11" type="ORF">AGERDE_LOCUS6233</name>
</gene>
<dbReference type="PIRSF" id="PIRSF500176">
    <property type="entry name" value="L_ASNase"/>
    <property type="match status" value="1"/>
</dbReference>
<organism evidence="11 12">
    <name type="scientific">Ambispora gerdemannii</name>
    <dbReference type="NCBI Taxonomy" id="144530"/>
    <lineage>
        <taxon>Eukaryota</taxon>
        <taxon>Fungi</taxon>
        <taxon>Fungi incertae sedis</taxon>
        <taxon>Mucoromycota</taxon>
        <taxon>Glomeromycotina</taxon>
        <taxon>Glomeromycetes</taxon>
        <taxon>Archaeosporales</taxon>
        <taxon>Ambisporaceae</taxon>
        <taxon>Ambispora</taxon>
    </lineage>
</organism>
<dbReference type="InterPro" id="IPR006034">
    <property type="entry name" value="Asparaginase/glutaminase-like"/>
</dbReference>
<dbReference type="SMART" id="SM00248">
    <property type="entry name" value="ANK"/>
    <property type="match status" value="4"/>
</dbReference>
<evidence type="ECO:0000256" key="7">
    <source>
        <dbReference type="PROSITE-ProRule" id="PRU10100"/>
    </source>
</evidence>
<dbReference type="PROSITE" id="PS50297">
    <property type="entry name" value="ANK_REP_REGION"/>
    <property type="match status" value="1"/>
</dbReference>
<dbReference type="PROSITE" id="PS51732">
    <property type="entry name" value="ASN_GLN_ASE_3"/>
    <property type="match status" value="1"/>
</dbReference>
<dbReference type="InterPro" id="IPR027475">
    <property type="entry name" value="Asparaginase/glutaminase_AS2"/>
</dbReference>
<dbReference type="SUPFAM" id="SSF53774">
    <property type="entry name" value="Glutaminase/Asparaginase"/>
    <property type="match status" value="1"/>
</dbReference>
<dbReference type="EC" id="3.5.1.1" evidence="1"/>
<dbReference type="FunFam" id="3.40.50.40:FF:000001">
    <property type="entry name" value="L-asparaginase 1"/>
    <property type="match status" value="1"/>
</dbReference>
<evidence type="ECO:0000256" key="6">
    <source>
        <dbReference type="PROSITE-ProRule" id="PRU00023"/>
    </source>
</evidence>
<dbReference type="PANTHER" id="PTHR11707:SF28">
    <property type="entry name" value="60 KDA LYSOPHOSPHOLIPASE"/>
    <property type="match status" value="1"/>
</dbReference>
<dbReference type="OrthoDB" id="542841at2759"/>
<dbReference type="PROSITE" id="PS50088">
    <property type="entry name" value="ANK_REPEAT"/>
    <property type="match status" value="2"/>
</dbReference>
<dbReference type="Pfam" id="PF12796">
    <property type="entry name" value="Ank_2"/>
    <property type="match status" value="2"/>
</dbReference>
<dbReference type="InterPro" id="IPR006033">
    <property type="entry name" value="AsnA_fam"/>
</dbReference>
<dbReference type="InterPro" id="IPR027473">
    <property type="entry name" value="L-asparaginase_C"/>
</dbReference>
<dbReference type="AlphaFoldDB" id="A0A9N9AW25"/>
<comment type="caution">
    <text evidence="11">The sequence shown here is derived from an EMBL/GenBank/DDBJ whole genome shotgun (WGS) entry which is preliminary data.</text>
</comment>
<dbReference type="FunFam" id="3.40.50.1170:FF:000003">
    <property type="entry name" value="60 kDa lysophospholipase"/>
    <property type="match status" value="1"/>
</dbReference>
<dbReference type="Gene3D" id="1.25.40.20">
    <property type="entry name" value="Ankyrin repeat-containing domain"/>
    <property type="match status" value="2"/>
</dbReference>
<evidence type="ECO:0000256" key="2">
    <source>
        <dbReference type="ARBA" id="ARBA00022737"/>
    </source>
</evidence>
<feature type="domain" description="L-asparaginase N-terminal" evidence="9">
    <location>
        <begin position="93"/>
        <end position="332"/>
    </location>
</feature>
<evidence type="ECO:0000256" key="8">
    <source>
        <dbReference type="SAM" id="MobiDB-lite"/>
    </source>
</evidence>
<dbReference type="Proteomes" id="UP000789831">
    <property type="component" value="Unassembled WGS sequence"/>
</dbReference>
<dbReference type="Pfam" id="PF00710">
    <property type="entry name" value="Asparaginase"/>
    <property type="match status" value="1"/>
</dbReference>
<dbReference type="InterPro" id="IPR027474">
    <property type="entry name" value="L-asparaginase_N"/>
</dbReference>
<dbReference type="CDD" id="cd08963">
    <property type="entry name" value="L-asparaginase_I"/>
    <property type="match status" value="1"/>
</dbReference>
<dbReference type="InterPro" id="IPR040919">
    <property type="entry name" value="Asparaginase_C"/>
</dbReference>
<dbReference type="Gene3D" id="3.40.50.1170">
    <property type="entry name" value="L-asparaginase, N-terminal domain"/>
    <property type="match status" value="1"/>
</dbReference>
<feature type="repeat" description="ANK" evidence="6">
    <location>
        <begin position="593"/>
        <end position="625"/>
    </location>
</feature>
<feature type="domain" description="Asparaginase/glutaminase C-terminal" evidence="10">
    <location>
        <begin position="351"/>
        <end position="464"/>
    </location>
</feature>
<dbReference type="GO" id="GO:0009066">
    <property type="term" value="P:aspartate family amino acid metabolic process"/>
    <property type="evidence" value="ECO:0007669"/>
    <property type="project" value="UniProtKB-ARBA"/>
</dbReference>
<keyword evidence="2" id="KW-0677">Repeat</keyword>
<dbReference type="InterPro" id="IPR036770">
    <property type="entry name" value="Ankyrin_rpt-contain_sf"/>
</dbReference>
<dbReference type="NCBIfam" id="TIGR00519">
    <property type="entry name" value="asnASE_I"/>
    <property type="match status" value="1"/>
</dbReference>
<dbReference type="PRINTS" id="PR00139">
    <property type="entry name" value="ASNGLNASE"/>
</dbReference>
<evidence type="ECO:0000256" key="4">
    <source>
        <dbReference type="ARBA" id="ARBA00023043"/>
    </source>
</evidence>
<reference evidence="11" key="1">
    <citation type="submission" date="2021-06" db="EMBL/GenBank/DDBJ databases">
        <authorList>
            <person name="Kallberg Y."/>
            <person name="Tangrot J."/>
            <person name="Rosling A."/>
        </authorList>
    </citation>
    <scope>NUCLEOTIDE SEQUENCE</scope>
    <source>
        <strain evidence="11">MT106</strain>
    </source>
</reference>
<evidence type="ECO:0000313" key="12">
    <source>
        <dbReference type="Proteomes" id="UP000789831"/>
    </source>
</evidence>
<accession>A0A9N9AW25</accession>
<dbReference type="PANTHER" id="PTHR11707">
    <property type="entry name" value="L-ASPARAGINASE"/>
    <property type="match status" value="1"/>
</dbReference>
<sequence length="831" mass="92372">MTFAYIYHVFEGKSKQLLITPSLKTPTYIMNAHSLKRKLDEVESPEVALRLSPECTSDEELSFSRNLYTIHNDSVLEALAANRNEMATSNFSRVLILYTGGTIGMKQNKTYGYVPVPNYLTETLSQMSRFYDPRGLSKITASSFDTPHIFDQSADRDVFMNKVVIEGKVESIRGLITPPSLYGKRISYSIYEYVPLLDSCNMTMKDWIRIASDVEANYQIYDAFIILHGTDTMAYTASALSFILENLGKTVILTGSQVPISEVRNDAVENLLGALTIAGHFVIPEVCLFFNNKLFRGNRVSKMNAVDFDAFDSPNLRPLVKVGINIEVNWSEIVRPSHIAKFKTHKKLNSNVATLRLFPGITESTVRAFLAPPIEGIVLETYGAGNAPDTREDLMKAFTEASERGVIIVNCSQCKKGLVTDLYATGKALNKAGVVPGSDMTAECALAKLSYLLGQNLSANQVRQEMTRNLRGELTVVSSKPRFTFNRSHTLIRKIITAAANSKTNASSGLSINLQERVLMEKSLYPILLCSAAGTNDLVGMEELWENVGESLILNCVDYDERTPMHIACTSGHYKIAKFLVERGASVHVRDRFGHTPLFEAARNKHRAIIELLRLAGAHFNDSESDHVIFQAFLAASTGDVELLKNFVDAGWEVNRSGFDHRTALHHAVAQGHRAVVAYLLSLPGILPDTKDRWTKTPLDDAELNLGRMWGRDDQREADARDIVSMLRLKIEERQRAIAQLNTSTALPNEVESDQGRNSGQNRIRIRSSIPTTPNSFNNDDDDNCSNNYSISNRRESLSVTLIKKGFENADAEISIDNKNGTLSTTVSHSS</sequence>
<dbReference type="SFLD" id="SFLDS00057">
    <property type="entry name" value="Glutaminase/Asparaginase"/>
    <property type="match status" value="1"/>
</dbReference>
<feature type="active site" evidence="7">
    <location>
        <position position="230"/>
    </location>
</feature>
<dbReference type="InterPro" id="IPR037152">
    <property type="entry name" value="L-asparaginase_N_sf"/>
</dbReference>
<evidence type="ECO:0000256" key="3">
    <source>
        <dbReference type="ARBA" id="ARBA00022801"/>
    </source>
</evidence>